<evidence type="ECO:0000256" key="6">
    <source>
        <dbReference type="ARBA" id="ARBA00022692"/>
    </source>
</evidence>
<evidence type="ECO:0000256" key="11">
    <source>
        <dbReference type="SAM" id="Phobius"/>
    </source>
</evidence>
<dbReference type="Pfam" id="PF12019">
    <property type="entry name" value="GspH"/>
    <property type="match status" value="1"/>
</dbReference>
<keyword evidence="4" id="KW-0488">Methylation</keyword>
<keyword evidence="3" id="KW-1003">Cell membrane</keyword>
<dbReference type="NCBIfam" id="TIGR02532">
    <property type="entry name" value="IV_pilin_GFxxxE"/>
    <property type="match status" value="1"/>
</dbReference>
<evidence type="ECO:0000256" key="4">
    <source>
        <dbReference type="ARBA" id="ARBA00022481"/>
    </source>
</evidence>
<evidence type="ECO:0000256" key="8">
    <source>
        <dbReference type="ARBA" id="ARBA00023136"/>
    </source>
</evidence>
<dbReference type="Gene3D" id="3.55.40.10">
    <property type="entry name" value="minor pseudopilin epsh domain"/>
    <property type="match status" value="1"/>
</dbReference>
<proteinExistence type="inferred from homology"/>
<dbReference type="InterPro" id="IPR022346">
    <property type="entry name" value="T2SS_GspH"/>
</dbReference>
<feature type="transmembrane region" description="Helical" evidence="11">
    <location>
        <begin position="12"/>
        <end position="35"/>
    </location>
</feature>
<evidence type="ECO:0000256" key="3">
    <source>
        <dbReference type="ARBA" id="ARBA00022475"/>
    </source>
</evidence>
<dbReference type="EMBL" id="JAGSPN010000020">
    <property type="protein sequence ID" value="MBR7784174.1"/>
    <property type="molecule type" value="Genomic_DNA"/>
</dbReference>
<comment type="similarity">
    <text evidence="9">Belongs to the GSP H family.</text>
</comment>
<dbReference type="GO" id="GO:0005886">
    <property type="term" value="C:plasma membrane"/>
    <property type="evidence" value="ECO:0007669"/>
    <property type="project" value="UniProtKB-SubCell"/>
</dbReference>
<dbReference type="Pfam" id="PF07963">
    <property type="entry name" value="N_methyl"/>
    <property type="match status" value="1"/>
</dbReference>
<feature type="domain" description="General secretion pathway GspH" evidence="12">
    <location>
        <begin position="47"/>
        <end position="165"/>
    </location>
</feature>
<dbReference type="InterPro" id="IPR045584">
    <property type="entry name" value="Pilin-like"/>
</dbReference>
<protein>
    <recommendedName>
        <fullName evidence="2">Type II secretion system protein H</fullName>
    </recommendedName>
    <alternativeName>
        <fullName evidence="10">General secretion pathway protein H</fullName>
    </alternativeName>
</protein>
<dbReference type="AlphaFoldDB" id="A0A941DQW2"/>
<dbReference type="Proteomes" id="UP000680067">
    <property type="component" value="Unassembled WGS sequence"/>
</dbReference>
<keyword evidence="7 11" id="KW-1133">Transmembrane helix</keyword>
<evidence type="ECO:0000256" key="7">
    <source>
        <dbReference type="ARBA" id="ARBA00022989"/>
    </source>
</evidence>
<accession>A0A941DQW2</accession>
<organism evidence="13 14">
    <name type="scientific">Undibacterium luofuense</name>
    <dbReference type="NCBI Taxonomy" id="2828733"/>
    <lineage>
        <taxon>Bacteria</taxon>
        <taxon>Pseudomonadati</taxon>
        <taxon>Pseudomonadota</taxon>
        <taxon>Betaproteobacteria</taxon>
        <taxon>Burkholderiales</taxon>
        <taxon>Oxalobacteraceae</taxon>
        <taxon>Undibacterium</taxon>
    </lineage>
</organism>
<dbReference type="GO" id="GO:0015627">
    <property type="term" value="C:type II protein secretion system complex"/>
    <property type="evidence" value="ECO:0007669"/>
    <property type="project" value="InterPro"/>
</dbReference>
<keyword evidence="6 11" id="KW-0812">Transmembrane</keyword>
<dbReference type="SUPFAM" id="SSF54523">
    <property type="entry name" value="Pili subunits"/>
    <property type="match status" value="1"/>
</dbReference>
<evidence type="ECO:0000256" key="2">
    <source>
        <dbReference type="ARBA" id="ARBA00021549"/>
    </source>
</evidence>
<dbReference type="GO" id="GO:0015628">
    <property type="term" value="P:protein secretion by the type II secretion system"/>
    <property type="evidence" value="ECO:0007669"/>
    <property type="project" value="InterPro"/>
</dbReference>
<evidence type="ECO:0000256" key="9">
    <source>
        <dbReference type="ARBA" id="ARBA00025772"/>
    </source>
</evidence>
<gene>
    <name evidence="13" type="ORF">KDM89_18660</name>
</gene>
<keyword evidence="5" id="KW-0997">Cell inner membrane</keyword>
<name>A0A941DQW2_9BURK</name>
<dbReference type="InterPro" id="IPR012902">
    <property type="entry name" value="N_methyl_site"/>
</dbReference>
<reference evidence="13" key="1">
    <citation type="submission" date="2021-04" db="EMBL/GenBank/DDBJ databases">
        <title>novel species isolated from subtropical streams in China.</title>
        <authorList>
            <person name="Lu H."/>
        </authorList>
    </citation>
    <scope>NUCLEOTIDE SEQUENCE</scope>
    <source>
        <strain evidence="13">LFS511W</strain>
    </source>
</reference>
<comment type="subcellular location">
    <subcellularLocation>
        <location evidence="1">Cell inner membrane</location>
        <topology evidence="1">Single-pass membrane protein</topology>
    </subcellularLocation>
</comment>
<evidence type="ECO:0000313" key="13">
    <source>
        <dbReference type="EMBL" id="MBR7784174.1"/>
    </source>
</evidence>
<evidence type="ECO:0000259" key="12">
    <source>
        <dbReference type="Pfam" id="PF12019"/>
    </source>
</evidence>
<sequence>MKKVKHMRERGFSMVELMVVVAISGILMALAMPAYRDFIDRQQMQAAALEFYAAVNLTRAEAIKRGDQVTMTAADGADWKSGWMIFLDANNNLRRDGGEQIIMTHDALPTKLTVASAFTDTAAPYISYTGNGRSRTKASVMQPQAGTVSFTAVNMTRRIKVNFLGRARMCDPDKDLTCDATASGG</sequence>
<keyword evidence="8 11" id="KW-0472">Membrane</keyword>
<evidence type="ECO:0000256" key="1">
    <source>
        <dbReference type="ARBA" id="ARBA00004377"/>
    </source>
</evidence>
<comment type="caution">
    <text evidence="13">The sequence shown here is derived from an EMBL/GenBank/DDBJ whole genome shotgun (WGS) entry which is preliminary data.</text>
</comment>
<evidence type="ECO:0000313" key="14">
    <source>
        <dbReference type="Proteomes" id="UP000680067"/>
    </source>
</evidence>
<evidence type="ECO:0000256" key="5">
    <source>
        <dbReference type="ARBA" id="ARBA00022519"/>
    </source>
</evidence>
<keyword evidence="14" id="KW-1185">Reference proteome</keyword>
<evidence type="ECO:0000256" key="10">
    <source>
        <dbReference type="ARBA" id="ARBA00030775"/>
    </source>
</evidence>
<dbReference type="RefSeq" id="WP_212689442.1">
    <property type="nucleotide sequence ID" value="NZ_JAGSPN010000020.1"/>
</dbReference>